<dbReference type="GO" id="GO:0016020">
    <property type="term" value="C:membrane"/>
    <property type="evidence" value="ECO:0007669"/>
    <property type="project" value="InterPro"/>
</dbReference>
<protein>
    <recommendedName>
        <fullName evidence="2">Band 7 domain-containing protein</fullName>
    </recommendedName>
</protein>
<dbReference type="AlphaFoldDB" id="A0A0R2EV36"/>
<feature type="region of interest" description="Disordered" evidence="1">
    <location>
        <begin position="27"/>
        <end position="52"/>
    </location>
</feature>
<dbReference type="SMR" id="A0A0R2EV36"/>
<accession>A0A0R2EV36</accession>
<gene>
    <name evidence="3" type="ORF">HCY95_01989</name>
</gene>
<evidence type="ECO:0000313" key="3">
    <source>
        <dbReference type="EMBL" id="QIX59529.1"/>
    </source>
</evidence>
<evidence type="ECO:0000259" key="2">
    <source>
        <dbReference type="SMART" id="SM00244"/>
    </source>
</evidence>
<dbReference type="Gene3D" id="3.30.479.30">
    <property type="entry name" value="Band 7 domain"/>
    <property type="match status" value="1"/>
</dbReference>
<dbReference type="CDD" id="cd08829">
    <property type="entry name" value="SPFH_paraslipin"/>
    <property type="match status" value="1"/>
</dbReference>
<sequence>MFFSLVIVFIIFFLLYGYFAAKSEAKKKPDNPTAPAKQNTNRPVATGVSHRSAKHTGGFSMFGIAIVKQNTQGLIETLGKYSRTVEAGLHLYIPLVQHVRHVSLAMQPILLQKYSVITSDNADVQASVSLNYHVTDAVKYSYENTNSEESMIQLVRGHLRDIIGRLELNQALGSTSNINAQLAAAIGDLTGLYGINVDRVNIDELTPSPEIQKAMDKQLTADRERVATIARAEGEARNIKLTTDAKNAALVETAQAQATATRTKADAEAYRIEKIRQALSSVDDKYFRDQSLLAFSKLAEGNNNLVVMDKDDITELGKVPVAKELWDAGKNK</sequence>
<proteinExistence type="predicted"/>
<organism evidence="3 4">
    <name type="scientific">Limosilactobacillus fermentum</name>
    <name type="common">Lactobacillus fermentum</name>
    <dbReference type="NCBI Taxonomy" id="1613"/>
    <lineage>
        <taxon>Bacteria</taxon>
        <taxon>Bacillati</taxon>
        <taxon>Bacillota</taxon>
        <taxon>Bacilli</taxon>
        <taxon>Lactobacillales</taxon>
        <taxon>Lactobacillaceae</taxon>
        <taxon>Limosilactobacillus</taxon>
    </lineage>
</organism>
<dbReference type="PANTHER" id="PTHR43327">
    <property type="entry name" value="STOMATIN-LIKE PROTEIN 2, MITOCHONDRIAL"/>
    <property type="match status" value="1"/>
</dbReference>
<name>A0A0R2EV36_LIMFE</name>
<dbReference type="InterPro" id="IPR050710">
    <property type="entry name" value="Band7/mec-2_domain"/>
</dbReference>
<dbReference type="Proteomes" id="UP000503169">
    <property type="component" value="Chromosome"/>
</dbReference>
<dbReference type="InterPro" id="IPR001972">
    <property type="entry name" value="Stomatin_HflK_fam"/>
</dbReference>
<dbReference type="SUPFAM" id="SSF117892">
    <property type="entry name" value="Band 7/SPFH domain"/>
    <property type="match status" value="1"/>
</dbReference>
<feature type="domain" description="Band 7" evidence="2">
    <location>
        <begin position="62"/>
        <end position="219"/>
    </location>
</feature>
<dbReference type="PRINTS" id="PR00721">
    <property type="entry name" value="STOMATIN"/>
</dbReference>
<evidence type="ECO:0000256" key="1">
    <source>
        <dbReference type="SAM" id="MobiDB-lite"/>
    </source>
</evidence>
<reference evidence="3 4" key="1">
    <citation type="submission" date="2020-04" db="EMBL/GenBank/DDBJ databases">
        <title>Novel strain L. Fermentum HFD1 producer antibacterial peptides.</title>
        <authorList>
            <person name="Ozhegov G.D."/>
            <person name="Pavlova A.S."/>
            <person name="Zhuravleva D.E."/>
            <person name="Gogoleva N.V."/>
            <person name="Shagimardanova E.I."/>
            <person name="Markelova M.I."/>
            <person name="Yarullina D.R."/>
            <person name="Kayumov A.R."/>
        </authorList>
    </citation>
    <scope>NUCLEOTIDE SEQUENCE [LARGE SCALE GENOMIC DNA]</scope>
    <source>
        <strain evidence="3 4">HFD1</strain>
    </source>
</reference>
<dbReference type="EMBL" id="CP050919">
    <property type="protein sequence ID" value="QIX59529.1"/>
    <property type="molecule type" value="Genomic_DNA"/>
</dbReference>
<dbReference type="SMART" id="SM00244">
    <property type="entry name" value="PHB"/>
    <property type="match status" value="1"/>
</dbReference>
<dbReference type="Pfam" id="PF01145">
    <property type="entry name" value="Band_7"/>
    <property type="match status" value="1"/>
</dbReference>
<dbReference type="PANTHER" id="PTHR43327:SF10">
    <property type="entry name" value="STOMATIN-LIKE PROTEIN 2, MITOCHONDRIAL"/>
    <property type="match status" value="1"/>
</dbReference>
<dbReference type="InterPro" id="IPR036013">
    <property type="entry name" value="Band_7/SPFH_dom_sf"/>
</dbReference>
<evidence type="ECO:0000313" key="4">
    <source>
        <dbReference type="Proteomes" id="UP000503169"/>
    </source>
</evidence>
<dbReference type="InterPro" id="IPR001107">
    <property type="entry name" value="Band_7"/>
</dbReference>